<dbReference type="Proteomes" id="UP000825935">
    <property type="component" value="Chromosome 3"/>
</dbReference>
<organism evidence="1 2">
    <name type="scientific">Ceratopteris richardii</name>
    <name type="common">Triangle waterfern</name>
    <dbReference type="NCBI Taxonomy" id="49495"/>
    <lineage>
        <taxon>Eukaryota</taxon>
        <taxon>Viridiplantae</taxon>
        <taxon>Streptophyta</taxon>
        <taxon>Embryophyta</taxon>
        <taxon>Tracheophyta</taxon>
        <taxon>Polypodiopsida</taxon>
        <taxon>Polypodiidae</taxon>
        <taxon>Polypodiales</taxon>
        <taxon>Pteridineae</taxon>
        <taxon>Pteridaceae</taxon>
        <taxon>Parkerioideae</taxon>
        <taxon>Ceratopteris</taxon>
    </lineage>
</organism>
<dbReference type="EMBL" id="CM035408">
    <property type="protein sequence ID" value="KAH7442255.1"/>
    <property type="molecule type" value="Genomic_DNA"/>
</dbReference>
<gene>
    <name evidence="1" type="ORF">KP509_03G079000</name>
</gene>
<name>A0A8T2V980_CERRI</name>
<sequence>MPTSSRVPFSSTLSRAISYGTPCSDTTYSHTPVMTCHYRRHYQCSYLTVTSLQEPTTTTTEIPTTIGVEAFYPIPNLEAESTDTTFDFEIPDAFSNEFQFFEG</sequence>
<comment type="caution">
    <text evidence="1">The sequence shown here is derived from an EMBL/GenBank/DDBJ whole genome shotgun (WGS) entry which is preliminary data.</text>
</comment>
<protein>
    <submittedName>
        <fullName evidence="1">Uncharacterized protein</fullName>
    </submittedName>
</protein>
<evidence type="ECO:0000313" key="1">
    <source>
        <dbReference type="EMBL" id="KAH7442255.1"/>
    </source>
</evidence>
<keyword evidence="2" id="KW-1185">Reference proteome</keyword>
<proteinExistence type="predicted"/>
<evidence type="ECO:0000313" key="2">
    <source>
        <dbReference type="Proteomes" id="UP000825935"/>
    </source>
</evidence>
<accession>A0A8T2V980</accession>
<dbReference type="AlphaFoldDB" id="A0A8T2V980"/>
<reference evidence="1" key="1">
    <citation type="submission" date="2021-08" db="EMBL/GenBank/DDBJ databases">
        <title>WGS assembly of Ceratopteris richardii.</title>
        <authorList>
            <person name="Marchant D.B."/>
            <person name="Chen G."/>
            <person name="Jenkins J."/>
            <person name="Shu S."/>
            <person name="Leebens-Mack J."/>
            <person name="Grimwood J."/>
            <person name="Schmutz J."/>
            <person name="Soltis P."/>
            <person name="Soltis D."/>
            <person name="Chen Z.-H."/>
        </authorList>
    </citation>
    <scope>NUCLEOTIDE SEQUENCE</scope>
    <source>
        <strain evidence="1">Whitten #5841</strain>
        <tissue evidence="1">Leaf</tissue>
    </source>
</reference>